<dbReference type="PATRIC" id="fig|1144316.3.peg.1228"/>
<evidence type="ECO:0000313" key="4">
    <source>
        <dbReference type="EMBL" id="EJL74019.1"/>
    </source>
</evidence>
<keyword evidence="2" id="KW-0732">Signal</keyword>
<comment type="caution">
    <text evidence="4">The sequence shown here is derived from an EMBL/GenBank/DDBJ whole genome shotgun (WGS) entry which is preliminary data.</text>
</comment>
<feature type="repeat" description="TPR" evidence="1">
    <location>
        <begin position="453"/>
        <end position="486"/>
    </location>
</feature>
<dbReference type="PANTHER" id="PTHR46825">
    <property type="entry name" value="D-ALANYL-D-ALANINE-CARBOXYPEPTIDASE/ENDOPEPTIDASE AMPH"/>
    <property type="match status" value="1"/>
</dbReference>
<feature type="chain" id="PRO_5003763119" evidence="2">
    <location>
        <begin position="21"/>
        <end position="504"/>
    </location>
</feature>
<proteinExistence type="predicted"/>
<name>J3CLJ4_9FLAO</name>
<accession>J3CLJ4</accession>
<dbReference type="InterPro" id="IPR011990">
    <property type="entry name" value="TPR-like_helical_dom_sf"/>
</dbReference>
<evidence type="ECO:0000256" key="2">
    <source>
        <dbReference type="SAM" id="SignalP"/>
    </source>
</evidence>
<dbReference type="PANTHER" id="PTHR46825:SF9">
    <property type="entry name" value="BETA-LACTAMASE-RELATED DOMAIN-CONTAINING PROTEIN"/>
    <property type="match status" value="1"/>
</dbReference>
<dbReference type="InterPro" id="IPR019734">
    <property type="entry name" value="TPR_rpt"/>
</dbReference>
<sequence length="504" mass="56564">MIKTHLIGLLLLLMTFKSNAQDVKSKLDSFYTSLAKEGRLNGNVLVAEGERVVYHKSFGYADFEEMKSNNIRTAFQLASLSKPFTAIAVLQLADQRKLNPEDELKKYFPNFPYPGITISQLLSHSSGVSDQDLGQALAIFEKVNGHPHTNAELLQFFAGHPVSFKLAPGQKWWYSNLGYELLACLVEKVSGESFDRYLAQHIFKPAGMKNTYLLSYPEVQQTYQAKNYDYPKIYATDRIRIDQTAADYRERAYGHSNIVSTCEDLLKLANHYFDGLLIKPGTVNKAIKSTQLENGQPNAVWMNIGGLGNTVDGLGWFIFTDPGNKDQLFHAGGMAGAVTILLYDIEKKQTVIILDNTGSEGIYRNAQNGMRILNRQQITPAKRNLTKLYGRWLVSKGEKIAAEMLESNKQDTANFTLTENEMNNLGYAFLGDKLYSNAIAVFKLNCTLFPISDNAWNSYGEALEQIGQTKVAEEMYVKSLHLNPVNSDSQKALDRIRTASRIKK</sequence>
<dbReference type="RefSeq" id="WP_007841666.1">
    <property type="nucleotide sequence ID" value="NZ_AKJY01000015.1"/>
</dbReference>
<feature type="domain" description="Beta-lactamase-related" evidence="3">
    <location>
        <begin position="35"/>
        <end position="358"/>
    </location>
</feature>
<dbReference type="Gene3D" id="1.25.40.10">
    <property type="entry name" value="Tetratricopeptide repeat domain"/>
    <property type="match status" value="1"/>
</dbReference>
<organism evidence="4 5">
    <name type="scientific">Chryseobacterium populi</name>
    <dbReference type="NCBI Taxonomy" id="1144316"/>
    <lineage>
        <taxon>Bacteria</taxon>
        <taxon>Pseudomonadati</taxon>
        <taxon>Bacteroidota</taxon>
        <taxon>Flavobacteriia</taxon>
        <taxon>Flavobacteriales</taxon>
        <taxon>Weeksellaceae</taxon>
        <taxon>Chryseobacterium group</taxon>
        <taxon>Chryseobacterium</taxon>
    </lineage>
</organism>
<dbReference type="InterPro" id="IPR050491">
    <property type="entry name" value="AmpC-like"/>
</dbReference>
<dbReference type="EMBL" id="AKJY01000015">
    <property type="protein sequence ID" value="EJL74019.1"/>
    <property type="molecule type" value="Genomic_DNA"/>
</dbReference>
<gene>
    <name evidence="4" type="ORF">PMI13_01225</name>
</gene>
<dbReference type="Proteomes" id="UP000007509">
    <property type="component" value="Unassembled WGS sequence"/>
</dbReference>
<protein>
    <submittedName>
        <fullName evidence="4">Penicillin-binding protein, beta-lactamase class C</fullName>
    </submittedName>
</protein>
<evidence type="ECO:0000259" key="3">
    <source>
        <dbReference type="Pfam" id="PF00144"/>
    </source>
</evidence>
<dbReference type="Gene3D" id="3.40.710.10">
    <property type="entry name" value="DD-peptidase/beta-lactamase superfamily"/>
    <property type="match status" value="1"/>
</dbReference>
<dbReference type="Pfam" id="PF00144">
    <property type="entry name" value="Beta-lactamase"/>
    <property type="match status" value="1"/>
</dbReference>
<dbReference type="SUPFAM" id="SSF56601">
    <property type="entry name" value="beta-lactamase/transpeptidase-like"/>
    <property type="match status" value="1"/>
</dbReference>
<dbReference type="InterPro" id="IPR012338">
    <property type="entry name" value="Beta-lactam/transpept-like"/>
</dbReference>
<dbReference type="SUPFAM" id="SSF48452">
    <property type="entry name" value="TPR-like"/>
    <property type="match status" value="1"/>
</dbReference>
<dbReference type="PROSITE" id="PS50005">
    <property type="entry name" value="TPR"/>
    <property type="match status" value="1"/>
</dbReference>
<reference evidence="4 5" key="1">
    <citation type="journal article" date="2012" name="J. Bacteriol.">
        <title>Twenty-one genome sequences from Pseudomonas species and 19 genome sequences from diverse bacteria isolated from the rhizosphere and endosphere of Populus deltoides.</title>
        <authorList>
            <person name="Brown S.D."/>
            <person name="Utturkar S.M."/>
            <person name="Klingeman D.M."/>
            <person name="Johnson C.M."/>
            <person name="Martin S.L."/>
            <person name="Land M.L."/>
            <person name="Lu T.Y."/>
            <person name="Schadt C.W."/>
            <person name="Doktycz M.J."/>
            <person name="Pelletier D.A."/>
        </authorList>
    </citation>
    <scope>NUCLEOTIDE SEQUENCE [LARGE SCALE GENOMIC DNA]</scope>
    <source>
        <strain evidence="4 5">CF314</strain>
    </source>
</reference>
<evidence type="ECO:0000256" key="1">
    <source>
        <dbReference type="PROSITE-ProRule" id="PRU00339"/>
    </source>
</evidence>
<evidence type="ECO:0000313" key="5">
    <source>
        <dbReference type="Proteomes" id="UP000007509"/>
    </source>
</evidence>
<keyword evidence="1" id="KW-0802">TPR repeat</keyword>
<feature type="signal peptide" evidence="2">
    <location>
        <begin position="1"/>
        <end position="20"/>
    </location>
</feature>
<dbReference type="InterPro" id="IPR001466">
    <property type="entry name" value="Beta-lactam-related"/>
</dbReference>
<dbReference type="OrthoDB" id="9793489at2"/>
<dbReference type="AlphaFoldDB" id="J3CLJ4"/>
<keyword evidence="5" id="KW-1185">Reference proteome</keyword>